<dbReference type="OrthoDB" id="289274at2759"/>
<protein>
    <submittedName>
        <fullName evidence="1">Uncharacterized protein</fullName>
    </submittedName>
</protein>
<dbReference type="AlphaFoldDB" id="A0A8S1QVX1"/>
<accession>A0A8S1QVX1</accession>
<gene>
    <name evidence="1" type="ORF">PSON_ATCC_30995.1.T1190088</name>
</gene>
<dbReference type="EMBL" id="CAJJDN010000119">
    <property type="protein sequence ID" value="CAD8118974.1"/>
    <property type="molecule type" value="Genomic_DNA"/>
</dbReference>
<reference evidence="1" key="1">
    <citation type="submission" date="2021-01" db="EMBL/GenBank/DDBJ databases">
        <authorList>
            <consortium name="Genoscope - CEA"/>
            <person name="William W."/>
        </authorList>
    </citation>
    <scope>NUCLEOTIDE SEQUENCE</scope>
</reference>
<keyword evidence="2" id="KW-1185">Reference proteome</keyword>
<evidence type="ECO:0000313" key="2">
    <source>
        <dbReference type="Proteomes" id="UP000692954"/>
    </source>
</evidence>
<proteinExistence type="predicted"/>
<sequence length="155" mass="18008">MSQNKPQSIIGKQSSNIVPMTLKMFKSLKQHDYPNYFGHKVDLVCVVAQVQNVQPTISKRGLFQLSFILLDLFGGQSIIANYTQYEGQDIQKTIFERNQITTLKQLKLVKCILVAQKDKNIYYDIKHIELVSDHNYIMYHLASCIKYHCQVMYNT</sequence>
<organism evidence="1 2">
    <name type="scientific">Paramecium sonneborni</name>
    <dbReference type="NCBI Taxonomy" id="65129"/>
    <lineage>
        <taxon>Eukaryota</taxon>
        <taxon>Sar</taxon>
        <taxon>Alveolata</taxon>
        <taxon>Ciliophora</taxon>
        <taxon>Intramacronucleata</taxon>
        <taxon>Oligohymenophorea</taxon>
        <taxon>Peniculida</taxon>
        <taxon>Parameciidae</taxon>
        <taxon>Paramecium</taxon>
    </lineage>
</organism>
<dbReference type="Proteomes" id="UP000692954">
    <property type="component" value="Unassembled WGS sequence"/>
</dbReference>
<name>A0A8S1QVX1_9CILI</name>
<comment type="caution">
    <text evidence="1">The sequence shown here is derived from an EMBL/GenBank/DDBJ whole genome shotgun (WGS) entry which is preliminary data.</text>
</comment>
<evidence type="ECO:0000313" key="1">
    <source>
        <dbReference type="EMBL" id="CAD8118974.1"/>
    </source>
</evidence>